<gene>
    <name evidence="2" type="ORF">AAFF_G00247180</name>
</gene>
<feature type="region of interest" description="Disordered" evidence="1">
    <location>
        <begin position="1"/>
        <end position="83"/>
    </location>
</feature>
<sequence>MRMGSRAERISSNVRACNVSRRTAGGGTRANKSPAEREGAGNSRGISVPQWGGDDGIMPGDMSLNARAPDGHNGGRPGRYLKASTFFPGHGNVLDTQGSIGQRKSKAQYLAANARGTEARLNS</sequence>
<evidence type="ECO:0000313" key="3">
    <source>
        <dbReference type="Proteomes" id="UP001221898"/>
    </source>
</evidence>
<dbReference type="EMBL" id="JAINUG010000033">
    <property type="protein sequence ID" value="KAJ8408900.1"/>
    <property type="molecule type" value="Genomic_DNA"/>
</dbReference>
<protein>
    <submittedName>
        <fullName evidence="2">Uncharacterized protein</fullName>
    </submittedName>
</protein>
<proteinExistence type="predicted"/>
<organism evidence="2 3">
    <name type="scientific">Aldrovandia affinis</name>
    <dbReference type="NCBI Taxonomy" id="143900"/>
    <lineage>
        <taxon>Eukaryota</taxon>
        <taxon>Metazoa</taxon>
        <taxon>Chordata</taxon>
        <taxon>Craniata</taxon>
        <taxon>Vertebrata</taxon>
        <taxon>Euteleostomi</taxon>
        <taxon>Actinopterygii</taxon>
        <taxon>Neopterygii</taxon>
        <taxon>Teleostei</taxon>
        <taxon>Notacanthiformes</taxon>
        <taxon>Halosauridae</taxon>
        <taxon>Aldrovandia</taxon>
    </lineage>
</organism>
<name>A0AAD7WTY2_9TELE</name>
<evidence type="ECO:0000256" key="1">
    <source>
        <dbReference type="SAM" id="MobiDB-lite"/>
    </source>
</evidence>
<keyword evidence="3" id="KW-1185">Reference proteome</keyword>
<reference evidence="2" key="1">
    <citation type="journal article" date="2023" name="Science">
        <title>Genome structures resolve the early diversification of teleost fishes.</title>
        <authorList>
            <person name="Parey E."/>
            <person name="Louis A."/>
            <person name="Montfort J."/>
            <person name="Bouchez O."/>
            <person name="Roques C."/>
            <person name="Iampietro C."/>
            <person name="Lluch J."/>
            <person name="Castinel A."/>
            <person name="Donnadieu C."/>
            <person name="Desvignes T."/>
            <person name="Floi Bucao C."/>
            <person name="Jouanno E."/>
            <person name="Wen M."/>
            <person name="Mejri S."/>
            <person name="Dirks R."/>
            <person name="Jansen H."/>
            <person name="Henkel C."/>
            <person name="Chen W.J."/>
            <person name="Zahm M."/>
            <person name="Cabau C."/>
            <person name="Klopp C."/>
            <person name="Thompson A.W."/>
            <person name="Robinson-Rechavi M."/>
            <person name="Braasch I."/>
            <person name="Lecointre G."/>
            <person name="Bobe J."/>
            <person name="Postlethwait J.H."/>
            <person name="Berthelot C."/>
            <person name="Roest Crollius H."/>
            <person name="Guiguen Y."/>
        </authorList>
    </citation>
    <scope>NUCLEOTIDE SEQUENCE</scope>
    <source>
        <strain evidence="2">NC1722</strain>
    </source>
</reference>
<dbReference type="Proteomes" id="UP001221898">
    <property type="component" value="Unassembled WGS sequence"/>
</dbReference>
<dbReference type="AlphaFoldDB" id="A0AAD7WTY2"/>
<evidence type="ECO:0000313" key="2">
    <source>
        <dbReference type="EMBL" id="KAJ8408900.1"/>
    </source>
</evidence>
<comment type="caution">
    <text evidence="2">The sequence shown here is derived from an EMBL/GenBank/DDBJ whole genome shotgun (WGS) entry which is preliminary data.</text>
</comment>
<accession>A0AAD7WTY2</accession>